<comment type="function">
    <text evidence="11">May be a cell surface adhesion protein.</text>
</comment>
<proteinExistence type="inferred from homology"/>
<comment type="similarity">
    <text evidence="2">Belongs to the fasciclin-like AGP family.</text>
</comment>
<dbReference type="Proteomes" id="UP000036987">
    <property type="component" value="Unassembled WGS sequence"/>
</dbReference>
<evidence type="ECO:0000256" key="5">
    <source>
        <dbReference type="ARBA" id="ARBA00022729"/>
    </source>
</evidence>
<evidence type="ECO:0000256" key="6">
    <source>
        <dbReference type="ARBA" id="ARBA00022737"/>
    </source>
</evidence>
<feature type="domain" description="FAS1" evidence="14">
    <location>
        <begin position="184"/>
        <end position="325"/>
    </location>
</feature>
<dbReference type="SUPFAM" id="SSF82153">
    <property type="entry name" value="FAS1 domain"/>
    <property type="match status" value="2"/>
</dbReference>
<evidence type="ECO:0000256" key="7">
    <source>
        <dbReference type="ARBA" id="ARBA00022974"/>
    </source>
</evidence>
<accession>A0A0K9P9K9</accession>
<sequence length="397" mass="43064">MRFFFAMAVLLLAAAATTRVCQGYNITQILEKHPQFSTFNHYLSVTHLAEEINRRRTITVLAVDNAAMGPLLAKHPTIFTIKNVLSFHILADYFGSRRLHEITHRSALVASLFQATGAAPGTTGFVNITNVRGGHVAFGAEDNGGVLNARFVKAIKQLSYRISVVQISSLLHSPEAEAPAPAPAEYNITILMTKKGCKVFANLASNTGDVEKTFESYMDSGFTLFCPIDQAMNKFMPKYHKLTAAAKSSLLLYHGLSEYNSMQMLKTTSGKVGTLATIGKTKNYNFTFQDTGELVTIDTRINKVKVSGTVIDEQPLAIYTIDKVLEPNELFKVPEIAPAPKASTVLDSTSSDDEPSSDEEDDSDTDTTGASSALFAGGRWIIAVLVTSSVLAGFVGF</sequence>
<dbReference type="FunFam" id="2.30.180.10:FF:000010">
    <property type="entry name" value="Fasciclin-like arabinogalactan protein 2"/>
    <property type="match status" value="1"/>
</dbReference>
<evidence type="ECO:0000256" key="10">
    <source>
        <dbReference type="ARBA" id="ARBA00023288"/>
    </source>
</evidence>
<dbReference type="SMART" id="SM00554">
    <property type="entry name" value="FAS1"/>
    <property type="match status" value="1"/>
</dbReference>
<evidence type="ECO:0000259" key="14">
    <source>
        <dbReference type="PROSITE" id="PS50213"/>
    </source>
</evidence>
<keyword evidence="4" id="KW-0336">GPI-anchor</keyword>
<feature type="compositionally biased region" description="Acidic residues" evidence="12">
    <location>
        <begin position="350"/>
        <end position="365"/>
    </location>
</feature>
<evidence type="ECO:0000256" key="11">
    <source>
        <dbReference type="ARBA" id="ARBA00024686"/>
    </source>
</evidence>
<feature type="region of interest" description="Disordered" evidence="12">
    <location>
        <begin position="342"/>
        <end position="369"/>
    </location>
</feature>
<keyword evidence="3" id="KW-1003">Cell membrane</keyword>
<dbReference type="GO" id="GO:0098552">
    <property type="term" value="C:side of membrane"/>
    <property type="evidence" value="ECO:0007669"/>
    <property type="project" value="UniProtKB-KW"/>
</dbReference>
<dbReference type="EMBL" id="LFYR01001024">
    <property type="protein sequence ID" value="KMZ65636.1"/>
    <property type="molecule type" value="Genomic_DNA"/>
</dbReference>
<reference evidence="16" key="1">
    <citation type="journal article" date="2016" name="Nature">
        <title>The genome of the seagrass Zostera marina reveals angiosperm adaptation to the sea.</title>
        <authorList>
            <person name="Olsen J.L."/>
            <person name="Rouze P."/>
            <person name="Verhelst B."/>
            <person name="Lin Y.-C."/>
            <person name="Bayer T."/>
            <person name="Collen J."/>
            <person name="Dattolo E."/>
            <person name="De Paoli E."/>
            <person name="Dittami S."/>
            <person name="Maumus F."/>
            <person name="Michel G."/>
            <person name="Kersting A."/>
            <person name="Lauritano C."/>
            <person name="Lohaus R."/>
            <person name="Toepel M."/>
            <person name="Tonon T."/>
            <person name="Vanneste K."/>
            <person name="Amirebrahimi M."/>
            <person name="Brakel J."/>
            <person name="Bostroem C."/>
            <person name="Chovatia M."/>
            <person name="Grimwood J."/>
            <person name="Jenkins J.W."/>
            <person name="Jueterbock A."/>
            <person name="Mraz A."/>
            <person name="Stam W.T."/>
            <person name="Tice H."/>
            <person name="Bornberg-Bauer E."/>
            <person name="Green P.J."/>
            <person name="Pearson G.A."/>
            <person name="Procaccini G."/>
            <person name="Duarte C.M."/>
            <person name="Schmutz J."/>
            <person name="Reusch T.B.H."/>
            <person name="Van de Peer Y."/>
        </authorList>
    </citation>
    <scope>NUCLEOTIDE SEQUENCE [LARGE SCALE GENOMIC DNA]</scope>
    <source>
        <strain evidence="16">cv. Finnish</strain>
    </source>
</reference>
<dbReference type="Gene3D" id="2.30.180.10">
    <property type="entry name" value="FAS1 domain"/>
    <property type="match status" value="2"/>
</dbReference>
<keyword evidence="6" id="KW-0677">Repeat</keyword>
<feature type="domain" description="FAS1" evidence="14">
    <location>
        <begin position="23"/>
        <end position="171"/>
    </location>
</feature>
<evidence type="ECO:0000256" key="13">
    <source>
        <dbReference type="SAM" id="SignalP"/>
    </source>
</evidence>
<evidence type="ECO:0000256" key="9">
    <source>
        <dbReference type="ARBA" id="ARBA00023180"/>
    </source>
</evidence>
<feature type="signal peptide" evidence="13">
    <location>
        <begin position="1"/>
        <end position="23"/>
    </location>
</feature>
<dbReference type="OMA" id="SSMYQAT"/>
<evidence type="ECO:0000256" key="8">
    <source>
        <dbReference type="ARBA" id="ARBA00023136"/>
    </source>
</evidence>
<dbReference type="GO" id="GO:0005886">
    <property type="term" value="C:plasma membrane"/>
    <property type="evidence" value="ECO:0000318"/>
    <property type="project" value="GO_Central"/>
</dbReference>
<evidence type="ECO:0000256" key="4">
    <source>
        <dbReference type="ARBA" id="ARBA00022622"/>
    </source>
</evidence>
<gene>
    <name evidence="15" type="ORF">ZOSMA_314G00080</name>
</gene>
<dbReference type="STRING" id="29655.A0A0K9P9K9"/>
<keyword evidence="5 13" id="KW-0732">Signal</keyword>
<evidence type="ECO:0000313" key="16">
    <source>
        <dbReference type="Proteomes" id="UP000036987"/>
    </source>
</evidence>
<evidence type="ECO:0000313" key="15">
    <source>
        <dbReference type="EMBL" id="KMZ65636.1"/>
    </source>
</evidence>
<keyword evidence="9" id="KW-0325">Glycoprotein</keyword>
<dbReference type="OrthoDB" id="682048at2759"/>
<keyword evidence="8" id="KW-0472">Membrane</keyword>
<dbReference type="InterPro" id="IPR000782">
    <property type="entry name" value="FAS1_domain"/>
</dbReference>
<dbReference type="Pfam" id="PF02469">
    <property type="entry name" value="Fasciclin"/>
    <property type="match status" value="2"/>
</dbReference>
<dbReference type="FunFam" id="2.30.180.10:FF:000008">
    <property type="entry name" value="Fasciclin-like arabinogalactan protein 10"/>
    <property type="match status" value="1"/>
</dbReference>
<dbReference type="PANTHER" id="PTHR32382:SF4">
    <property type="entry name" value="FASCICLIN-LIKE ARABINOGALACTAN PROTEIN 1"/>
    <property type="match status" value="1"/>
</dbReference>
<protein>
    <submittedName>
        <fullName evidence="15">Fasciclin-like arabinogalactan protein 10</fullName>
    </submittedName>
</protein>
<comment type="subcellular location">
    <subcellularLocation>
        <location evidence="1">Cell membrane</location>
        <topology evidence="1">Lipid-anchor</topology>
        <topology evidence="1">GPI-anchor</topology>
    </subcellularLocation>
</comment>
<dbReference type="InterPro" id="IPR033254">
    <property type="entry name" value="Plant_FLA"/>
</dbReference>
<keyword evidence="7" id="KW-0654">Proteoglycan</keyword>
<dbReference type="PROSITE" id="PS50213">
    <property type="entry name" value="FAS1"/>
    <property type="match status" value="2"/>
</dbReference>
<evidence type="ECO:0000256" key="12">
    <source>
        <dbReference type="SAM" id="MobiDB-lite"/>
    </source>
</evidence>
<dbReference type="PANTHER" id="PTHR32382">
    <property type="entry name" value="FASCICLIN-LIKE ARABINOGALACTAN PROTEIN"/>
    <property type="match status" value="1"/>
</dbReference>
<dbReference type="AlphaFoldDB" id="A0A0K9P9K9"/>
<evidence type="ECO:0000256" key="2">
    <source>
        <dbReference type="ARBA" id="ARBA00007843"/>
    </source>
</evidence>
<evidence type="ECO:0000256" key="1">
    <source>
        <dbReference type="ARBA" id="ARBA00004609"/>
    </source>
</evidence>
<evidence type="ECO:0000256" key="3">
    <source>
        <dbReference type="ARBA" id="ARBA00022475"/>
    </source>
</evidence>
<organism evidence="15 16">
    <name type="scientific">Zostera marina</name>
    <name type="common">Eelgrass</name>
    <dbReference type="NCBI Taxonomy" id="29655"/>
    <lineage>
        <taxon>Eukaryota</taxon>
        <taxon>Viridiplantae</taxon>
        <taxon>Streptophyta</taxon>
        <taxon>Embryophyta</taxon>
        <taxon>Tracheophyta</taxon>
        <taxon>Spermatophyta</taxon>
        <taxon>Magnoliopsida</taxon>
        <taxon>Liliopsida</taxon>
        <taxon>Zosteraceae</taxon>
        <taxon>Zostera</taxon>
    </lineage>
</organism>
<keyword evidence="16" id="KW-1185">Reference proteome</keyword>
<feature type="chain" id="PRO_5005527522" evidence="13">
    <location>
        <begin position="24"/>
        <end position="397"/>
    </location>
</feature>
<name>A0A0K9P9K9_ZOSMR</name>
<comment type="caution">
    <text evidence="15">The sequence shown here is derived from an EMBL/GenBank/DDBJ whole genome shotgun (WGS) entry which is preliminary data.</text>
</comment>
<keyword evidence="10" id="KW-0449">Lipoprotein</keyword>
<dbReference type="InterPro" id="IPR036378">
    <property type="entry name" value="FAS1_dom_sf"/>
</dbReference>